<proteinExistence type="inferred from homology"/>
<name>D5BNL7_PUNMI</name>
<dbReference type="PANTHER" id="PTHR43649:SF34">
    <property type="entry name" value="ABC TRANSPORTER PERIPLASMIC-BINDING PROTEIN YCJN-RELATED"/>
    <property type="match status" value="1"/>
</dbReference>
<feature type="signal peptide" evidence="5">
    <location>
        <begin position="1"/>
        <end position="23"/>
    </location>
</feature>
<dbReference type="InterPro" id="IPR050490">
    <property type="entry name" value="Bact_solute-bd_prot1"/>
</dbReference>
<evidence type="ECO:0000256" key="3">
    <source>
        <dbReference type="ARBA" id="ARBA00022448"/>
    </source>
</evidence>
<dbReference type="OrthoDB" id="7532544at2"/>
<dbReference type="EMBL" id="CP001751">
    <property type="protein sequence ID" value="ADE38284.1"/>
    <property type="molecule type" value="Genomic_DNA"/>
</dbReference>
<keyword evidence="4 5" id="KW-0732">Signal</keyword>
<dbReference type="eggNOG" id="COG1653">
    <property type="taxonomic scope" value="Bacteria"/>
</dbReference>
<keyword evidence="7" id="KW-1185">Reference proteome</keyword>
<dbReference type="InterPro" id="IPR006059">
    <property type="entry name" value="SBP"/>
</dbReference>
<comment type="subcellular location">
    <subcellularLocation>
        <location evidence="1">Periplasm</location>
    </subcellularLocation>
</comment>
<dbReference type="EC" id="2.1.2.11" evidence="6"/>
<dbReference type="Pfam" id="PF01547">
    <property type="entry name" value="SBP_bac_1"/>
    <property type="match status" value="1"/>
</dbReference>
<dbReference type="GO" id="GO:0003864">
    <property type="term" value="F:3-methyl-2-oxobutanoate hydroxymethyltransferase activity"/>
    <property type="evidence" value="ECO:0007669"/>
    <property type="project" value="UniProtKB-EC"/>
</dbReference>
<evidence type="ECO:0000256" key="1">
    <source>
        <dbReference type="ARBA" id="ARBA00004418"/>
    </source>
</evidence>
<dbReference type="Gene3D" id="3.40.190.10">
    <property type="entry name" value="Periplasmic binding protein-like II"/>
    <property type="match status" value="2"/>
</dbReference>
<dbReference type="KEGG" id="apb:SAR116_0041"/>
<dbReference type="AlphaFoldDB" id="D5BNL7"/>
<dbReference type="PROSITE" id="PS51257">
    <property type="entry name" value="PROKAR_LIPOPROTEIN"/>
    <property type="match status" value="1"/>
</dbReference>
<evidence type="ECO:0000313" key="7">
    <source>
        <dbReference type="Proteomes" id="UP000007460"/>
    </source>
</evidence>
<accession>D5BNL7</accession>
<keyword evidence="3" id="KW-0813">Transport</keyword>
<evidence type="ECO:0000256" key="5">
    <source>
        <dbReference type="SAM" id="SignalP"/>
    </source>
</evidence>
<dbReference type="RefSeq" id="WP_013044914.1">
    <property type="nucleotide sequence ID" value="NC_014010.1"/>
</dbReference>
<evidence type="ECO:0000313" key="6">
    <source>
        <dbReference type="EMBL" id="ADE38284.1"/>
    </source>
</evidence>
<protein>
    <submittedName>
        <fullName evidence="6">Extracellular solute-binding protein family 1</fullName>
        <ecNumber evidence="6">2.1.2.11</ecNumber>
    </submittedName>
</protein>
<dbReference type="PANTHER" id="PTHR43649">
    <property type="entry name" value="ARABINOSE-BINDING PROTEIN-RELATED"/>
    <property type="match status" value="1"/>
</dbReference>
<keyword evidence="6" id="KW-0808">Transferase</keyword>
<feature type="chain" id="PRO_5003069100" evidence="5">
    <location>
        <begin position="24"/>
        <end position="411"/>
    </location>
</feature>
<comment type="similarity">
    <text evidence="2">Belongs to the bacterial solute-binding protein 1 family.</text>
</comment>
<dbReference type="GO" id="GO:0042597">
    <property type="term" value="C:periplasmic space"/>
    <property type="evidence" value="ECO:0007669"/>
    <property type="project" value="UniProtKB-SubCell"/>
</dbReference>
<organism evidence="6 7">
    <name type="scientific">Puniceispirillum marinum (strain IMCC1322)</name>
    <dbReference type="NCBI Taxonomy" id="488538"/>
    <lineage>
        <taxon>Bacteria</taxon>
        <taxon>Pseudomonadati</taxon>
        <taxon>Pseudomonadota</taxon>
        <taxon>Alphaproteobacteria</taxon>
        <taxon>Candidatus Puniceispirillales</taxon>
        <taxon>Candidatus Puniceispirillaceae</taxon>
        <taxon>Candidatus Puniceispirillum</taxon>
    </lineage>
</organism>
<gene>
    <name evidence="6" type="ordered locus">SAR116_0041</name>
</gene>
<dbReference type="HOGENOM" id="CLU_055612_0_0_5"/>
<dbReference type="Proteomes" id="UP000007460">
    <property type="component" value="Chromosome"/>
</dbReference>
<evidence type="ECO:0000256" key="2">
    <source>
        <dbReference type="ARBA" id="ARBA00008520"/>
    </source>
</evidence>
<dbReference type="SUPFAM" id="SSF53850">
    <property type="entry name" value="Periplasmic binding protein-like II"/>
    <property type="match status" value="1"/>
</dbReference>
<sequence length="411" mass="42572">MNILSKMALIGAVAIAGSSSAFAGCGITSGSVRIIANDFPASQAVTAEAMKCDGNGASVTVNLNKDYKDLIVAAMTANPAEYTTSHATNSTLVSLMNDDLVRPLNDYVAKYGQGIAKSQLITVDGNVMAIAFMANAQHLFYRQDILDAAGVGIPASYDDVLAAAKAIKSKGLMDYPIAGTYKAGWNLGEEFVNMYLGHGGSFFKSGSAEPAINNAKGVATLNMMKALSEYMNPDFLTHDSNAVQASWEAGNVAMTNLWGSRAGAVTDGEGSTADIENNTKFASAPTAAGGSTPASTLWWDGFAIARNISDADAEATFKAIMVGISPEMAKANVDKANWLMDGVPARAAGVGVIATAKGAALPYPMLPYMGALHGAAGSELADFLQGKETAEQALADIEAAYRAAAKEKGFL</sequence>
<dbReference type="STRING" id="488538.SAR116_0041"/>
<reference evidence="6 7" key="1">
    <citation type="journal article" date="2010" name="J. Bacteriol.">
        <title>Complete genome sequence of "Candidatus Puniceispirillum marinum" IMCC1322, a representative of the SAR116 clade in the Alphaproteobacteria.</title>
        <authorList>
            <person name="Oh H.M."/>
            <person name="Kwon K.K."/>
            <person name="Kang I."/>
            <person name="Kang S.G."/>
            <person name="Lee J.H."/>
            <person name="Kim S.J."/>
            <person name="Cho J.C."/>
        </authorList>
    </citation>
    <scope>NUCLEOTIDE SEQUENCE [LARGE SCALE GENOMIC DNA]</scope>
    <source>
        <strain evidence="6 7">IMCC1322</strain>
    </source>
</reference>
<evidence type="ECO:0000256" key="4">
    <source>
        <dbReference type="ARBA" id="ARBA00022729"/>
    </source>
</evidence>